<dbReference type="RefSeq" id="WP_196992515.1">
    <property type="nucleotide sequence ID" value="NZ_JADWYR010000003.1"/>
</dbReference>
<comment type="caution">
    <text evidence="1">The sequence shown here is derived from an EMBL/GenBank/DDBJ whole genome shotgun (WGS) entry which is preliminary data.</text>
</comment>
<keyword evidence="2" id="KW-1185">Reference proteome</keyword>
<evidence type="ECO:0000313" key="2">
    <source>
        <dbReference type="Proteomes" id="UP000628448"/>
    </source>
</evidence>
<dbReference type="Proteomes" id="UP000628448">
    <property type="component" value="Unassembled WGS sequence"/>
</dbReference>
<dbReference type="EMBL" id="JADWYR010000003">
    <property type="protein sequence ID" value="MBG9378410.1"/>
    <property type="molecule type" value="Genomic_DNA"/>
</dbReference>
<reference evidence="1" key="1">
    <citation type="submission" date="2020-11" db="EMBL/GenBank/DDBJ databases">
        <title>Bacterial whole genome sequence for Panacibacter sp. DH6.</title>
        <authorList>
            <person name="Le V."/>
            <person name="Ko S."/>
            <person name="Ahn C.-Y."/>
            <person name="Oh H.-M."/>
        </authorList>
    </citation>
    <scope>NUCLEOTIDE SEQUENCE</scope>
    <source>
        <strain evidence="1">DH6</strain>
    </source>
</reference>
<sequence length="180" mass="20286">MSDHSISIVPRQSSYPGKEIKAKEILEWLVSLDIVKSTLSDCVLSSNNGYAISNGAKLVSAEPELLPFDLGANGLEIITERQVFHTGENGIEELFCPNCKQDIASEDWDFLSEWGDNKSNNLTCPLCNVATDIHQVKFIPEWGFSDLGFTFWNWSSLKDNFINDFKQKLGCDINLVYTWI</sequence>
<gene>
    <name evidence="1" type="ORF">I5907_19385</name>
</gene>
<name>A0A931MD37_9BACT</name>
<protein>
    <submittedName>
        <fullName evidence="1">Sugar ABC transporter ATPase</fullName>
    </submittedName>
</protein>
<evidence type="ECO:0000313" key="1">
    <source>
        <dbReference type="EMBL" id="MBG9378410.1"/>
    </source>
</evidence>
<proteinExistence type="predicted"/>
<accession>A0A931MD37</accession>
<organism evidence="1 2">
    <name type="scientific">Panacibacter microcysteis</name>
    <dbReference type="NCBI Taxonomy" id="2793269"/>
    <lineage>
        <taxon>Bacteria</taxon>
        <taxon>Pseudomonadati</taxon>
        <taxon>Bacteroidota</taxon>
        <taxon>Chitinophagia</taxon>
        <taxon>Chitinophagales</taxon>
        <taxon>Chitinophagaceae</taxon>
        <taxon>Panacibacter</taxon>
    </lineage>
</organism>
<dbReference type="AlphaFoldDB" id="A0A931MD37"/>